<reference evidence="3 4" key="1">
    <citation type="submission" date="2018-04" db="EMBL/GenBank/DDBJ databases">
        <title>Chitinophaga fuyangensis sp. nov., isolated from soil in a chemical factory.</title>
        <authorList>
            <person name="Chen K."/>
        </authorList>
    </citation>
    <scope>NUCLEOTIDE SEQUENCE [LARGE SCALE GENOMIC DNA]</scope>
    <source>
        <strain evidence="3 4">LY-1</strain>
    </source>
</reference>
<proteinExistence type="predicted"/>
<dbReference type="EMBL" id="QCYK01000001">
    <property type="protein sequence ID" value="PUZ28882.1"/>
    <property type="molecule type" value="Genomic_DNA"/>
</dbReference>
<feature type="transmembrane region" description="Helical" evidence="1">
    <location>
        <begin position="53"/>
        <end position="72"/>
    </location>
</feature>
<accession>A0A2T7BMI2</accession>
<name>A0A2T7BMI2_9BACT</name>
<evidence type="ECO:0000313" key="4">
    <source>
        <dbReference type="Proteomes" id="UP000244450"/>
    </source>
</evidence>
<evidence type="ECO:0000256" key="2">
    <source>
        <dbReference type="SAM" id="SignalP"/>
    </source>
</evidence>
<evidence type="ECO:0008006" key="5">
    <source>
        <dbReference type="Google" id="ProtNLM"/>
    </source>
</evidence>
<keyword evidence="1" id="KW-0812">Transmembrane</keyword>
<comment type="caution">
    <text evidence="3">The sequence shown here is derived from an EMBL/GenBank/DDBJ whole genome shotgun (WGS) entry which is preliminary data.</text>
</comment>
<dbReference type="InterPro" id="IPR008969">
    <property type="entry name" value="CarboxyPept-like_regulatory"/>
</dbReference>
<feature type="chain" id="PRO_5015450599" description="Carboxypeptidase-like regulatory domain-containing protein" evidence="2">
    <location>
        <begin position="19"/>
        <end position="248"/>
    </location>
</feature>
<keyword evidence="1" id="KW-0472">Membrane</keyword>
<evidence type="ECO:0000256" key="1">
    <source>
        <dbReference type="SAM" id="Phobius"/>
    </source>
</evidence>
<dbReference type="SUPFAM" id="SSF49464">
    <property type="entry name" value="Carboxypeptidase regulatory domain-like"/>
    <property type="match status" value="1"/>
</dbReference>
<evidence type="ECO:0000313" key="3">
    <source>
        <dbReference type="EMBL" id="PUZ28882.1"/>
    </source>
</evidence>
<dbReference type="AlphaFoldDB" id="A0A2T7BMI2"/>
<feature type="signal peptide" evidence="2">
    <location>
        <begin position="1"/>
        <end position="18"/>
    </location>
</feature>
<dbReference type="RefSeq" id="WP_108685522.1">
    <property type="nucleotide sequence ID" value="NZ_QCYK01000001.1"/>
</dbReference>
<keyword evidence="1" id="KW-1133">Transmembrane helix</keyword>
<gene>
    <name evidence="3" type="ORF">DCC81_05220</name>
</gene>
<keyword evidence="2" id="KW-0732">Signal</keyword>
<dbReference type="OrthoDB" id="714262at2"/>
<sequence length="248" mass="28384">MKSFLLLLILLLPAAAVAQQLTGIVLDAQTNVPVKDALVSQGISVSRTDSRGVFHLVLSVVVDSITVYAIGYQHRRLRMQALHFTDTLPVYLYPLQSSLREFVVKGRNYHKDSLALRDEFAKQFNYRGPGISDVLWQYKSPYDAPSVSIGLTTLASMIGKKWTKEYKLQQKMLAYEKERYIDNRFTEEMVEHVTHLQGDSLARFMREYRPTQHFLQTCTDYDLLLYIKHNCETFRGITAPASDTTHAS</sequence>
<organism evidence="3 4">
    <name type="scientific">Chitinophaga parva</name>
    <dbReference type="NCBI Taxonomy" id="2169414"/>
    <lineage>
        <taxon>Bacteria</taxon>
        <taxon>Pseudomonadati</taxon>
        <taxon>Bacteroidota</taxon>
        <taxon>Chitinophagia</taxon>
        <taxon>Chitinophagales</taxon>
        <taxon>Chitinophagaceae</taxon>
        <taxon>Chitinophaga</taxon>
    </lineage>
</organism>
<protein>
    <recommendedName>
        <fullName evidence="5">Carboxypeptidase-like regulatory domain-containing protein</fullName>
    </recommendedName>
</protein>
<keyword evidence="4" id="KW-1185">Reference proteome</keyword>
<dbReference type="Proteomes" id="UP000244450">
    <property type="component" value="Unassembled WGS sequence"/>
</dbReference>